<dbReference type="AlphaFoldDB" id="A0A3D9UCH7"/>
<comment type="function">
    <text evidence="9">Catalyzes the ATP-dependent phosphorylation of 3-oxo-tetronate to 3-oxo-tetronate 4-phosphate.</text>
</comment>
<evidence type="ECO:0000256" key="7">
    <source>
        <dbReference type="ARBA" id="ARBA00035898"/>
    </source>
</evidence>
<keyword evidence="2" id="KW-0808">Transferase</keyword>
<dbReference type="InterPro" id="IPR037051">
    <property type="entry name" value="4-carb_acid_sugar_kinase_N_sf"/>
</dbReference>
<organism evidence="15 16">
    <name type="scientific">Xenorhabdus cabanillasii</name>
    <dbReference type="NCBI Taxonomy" id="351673"/>
    <lineage>
        <taxon>Bacteria</taxon>
        <taxon>Pseudomonadati</taxon>
        <taxon>Pseudomonadota</taxon>
        <taxon>Gammaproteobacteria</taxon>
        <taxon>Enterobacterales</taxon>
        <taxon>Morganellaceae</taxon>
        <taxon>Xenorhabdus</taxon>
    </lineage>
</organism>
<protein>
    <recommendedName>
        <fullName evidence="11">3-oxo-tetronate kinase</fullName>
        <ecNumber evidence="10">2.7.1.217</ecNumber>
    </recommendedName>
    <alternativeName>
        <fullName evidence="12">3-dehydrotetronate 4-kinase</fullName>
    </alternativeName>
</protein>
<dbReference type="Proteomes" id="UP000256294">
    <property type="component" value="Unassembled WGS sequence"/>
</dbReference>
<dbReference type="RefSeq" id="WP_115826321.1">
    <property type="nucleotide sequence ID" value="NZ_QTUB01000001.1"/>
</dbReference>
<evidence type="ECO:0000256" key="12">
    <source>
        <dbReference type="ARBA" id="ARBA00041377"/>
    </source>
</evidence>
<dbReference type="InterPro" id="IPR031475">
    <property type="entry name" value="NBD_C"/>
</dbReference>
<keyword evidence="5" id="KW-0067">ATP-binding</keyword>
<evidence type="ECO:0000259" key="13">
    <source>
        <dbReference type="Pfam" id="PF07005"/>
    </source>
</evidence>
<keyword evidence="4" id="KW-0418">Kinase</keyword>
<feature type="domain" description="Four-carbon acid sugar kinase N-terminal" evidence="13">
    <location>
        <begin position="5"/>
        <end position="233"/>
    </location>
</feature>
<dbReference type="EC" id="2.7.1.217" evidence="10"/>
<evidence type="ECO:0000256" key="6">
    <source>
        <dbReference type="ARBA" id="ARBA00023277"/>
    </source>
</evidence>
<evidence type="ECO:0000313" key="16">
    <source>
        <dbReference type="Proteomes" id="UP000256294"/>
    </source>
</evidence>
<evidence type="ECO:0000256" key="9">
    <source>
        <dbReference type="ARBA" id="ARBA00037335"/>
    </source>
</evidence>
<feature type="domain" description="Four-carbon acid sugar kinase nucleotide binding" evidence="14">
    <location>
        <begin position="265"/>
        <end position="421"/>
    </location>
</feature>
<evidence type="ECO:0000256" key="8">
    <source>
        <dbReference type="ARBA" id="ARBA00036346"/>
    </source>
</evidence>
<comment type="catalytic activity">
    <reaction evidence="8">
        <text>3-dehydro-D-erythronate + ATP = 3-dehydro-4-O-phospho-D-erythronate + ADP + H(+)</text>
        <dbReference type="Rhea" id="RHEA:52556"/>
        <dbReference type="ChEBI" id="CHEBI:15378"/>
        <dbReference type="ChEBI" id="CHEBI:30616"/>
        <dbReference type="ChEBI" id="CHEBI:57958"/>
        <dbReference type="ChEBI" id="CHEBI:136593"/>
        <dbReference type="ChEBI" id="CHEBI:456216"/>
        <dbReference type="EC" id="2.7.1.217"/>
    </reaction>
</comment>
<evidence type="ECO:0000256" key="11">
    <source>
        <dbReference type="ARBA" id="ARBA00039461"/>
    </source>
</evidence>
<dbReference type="InterPro" id="IPR010737">
    <property type="entry name" value="4-carb_acid_sugar_kinase_N"/>
</dbReference>
<evidence type="ECO:0000256" key="2">
    <source>
        <dbReference type="ARBA" id="ARBA00022679"/>
    </source>
</evidence>
<evidence type="ECO:0000256" key="3">
    <source>
        <dbReference type="ARBA" id="ARBA00022741"/>
    </source>
</evidence>
<evidence type="ECO:0000256" key="4">
    <source>
        <dbReference type="ARBA" id="ARBA00022777"/>
    </source>
</evidence>
<dbReference type="NCBIfam" id="NF043035">
    <property type="entry name" value="OxoTetrKin"/>
    <property type="match status" value="1"/>
</dbReference>
<accession>A0A3D9UCH7</accession>
<reference evidence="15 16" key="1">
    <citation type="submission" date="2018-08" db="EMBL/GenBank/DDBJ databases">
        <title>Genomic Encyclopedia of Archaeal and Bacterial Type Strains, Phase II (KMG-II): from individual species to whole genera.</title>
        <authorList>
            <person name="Goeker M."/>
        </authorList>
    </citation>
    <scope>NUCLEOTIDE SEQUENCE [LARGE SCALE GENOMIC DNA]</scope>
    <source>
        <strain evidence="15 16">DSM 17905</strain>
    </source>
</reference>
<dbReference type="InterPro" id="IPR042213">
    <property type="entry name" value="NBD_C_sf"/>
</dbReference>
<evidence type="ECO:0000313" key="15">
    <source>
        <dbReference type="EMBL" id="REF27079.1"/>
    </source>
</evidence>
<dbReference type="GO" id="GO:0016301">
    <property type="term" value="F:kinase activity"/>
    <property type="evidence" value="ECO:0007669"/>
    <property type="project" value="UniProtKB-KW"/>
</dbReference>
<keyword evidence="3" id="KW-0547">Nucleotide-binding</keyword>
<evidence type="ECO:0000259" key="14">
    <source>
        <dbReference type="Pfam" id="PF17042"/>
    </source>
</evidence>
<dbReference type="Gene3D" id="3.40.50.10840">
    <property type="entry name" value="Putative sugar-binding, N-terminal domain"/>
    <property type="match status" value="1"/>
</dbReference>
<dbReference type="Pfam" id="PF07005">
    <property type="entry name" value="SBD_N"/>
    <property type="match status" value="1"/>
</dbReference>
<dbReference type="EMBL" id="QTUB01000001">
    <property type="protein sequence ID" value="REF27079.1"/>
    <property type="molecule type" value="Genomic_DNA"/>
</dbReference>
<comment type="similarity">
    <text evidence="1">Belongs to the four-carbon acid sugar kinase family.</text>
</comment>
<sequence>MDIKLGVIADDFTGATDIASFMVQNGWQVSQLLGVPDENTLIPHDVDAIVISLKSRSCPIKEAIENSLKSCRWLRYRAGCQQLFFKYCSTFDSTSEGNIGPVIDALMDELQIDLSLICPALPINGRTVVHGHLFVNGQLLNESGMQYHPVTPMKDANLLRLMEKQSKGLAGLVDLNCVRQGGLSIQSRLDTLRCIGIRYAVVDAMMMDDLMPIAQATSGMTLVTGGSGLGAALASYHTGLSLCAEYGMSVSSMGKTPSIGGRKVVVLSGSCSAMTYQQVMEYKKFAPAIALDVGECINNPEYSGYLVNWVTQQPKQGLAPMLYATQSSEILRETQKQYGVIQSSSAVEQVFAQVVTELRQQEFNAFIIAGGETSGRIVQSLGIHQFSIGTTIAPGVPWVYDSQSDCWLALKSGNFGDVDFFKHAQVMLHG</sequence>
<proteinExistence type="inferred from homology"/>
<comment type="caution">
    <text evidence="15">The sequence shown here is derived from an EMBL/GenBank/DDBJ whole genome shotgun (WGS) entry which is preliminary data.</text>
</comment>
<dbReference type="Gene3D" id="3.40.980.20">
    <property type="entry name" value="Four-carbon acid sugar kinase, nucleotide binding domain"/>
    <property type="match status" value="1"/>
</dbReference>
<name>A0A3D9UCH7_9GAMM</name>
<keyword evidence="6" id="KW-0119">Carbohydrate metabolism</keyword>
<dbReference type="Pfam" id="PF17042">
    <property type="entry name" value="NBD_C"/>
    <property type="match status" value="1"/>
</dbReference>
<keyword evidence="16" id="KW-1185">Reference proteome</keyword>
<evidence type="ECO:0000256" key="5">
    <source>
        <dbReference type="ARBA" id="ARBA00022840"/>
    </source>
</evidence>
<evidence type="ECO:0000256" key="10">
    <source>
        <dbReference type="ARBA" id="ARBA00039095"/>
    </source>
</evidence>
<gene>
    <name evidence="15" type="ORF">BDD26_1814</name>
</gene>
<dbReference type="GO" id="GO:0005524">
    <property type="term" value="F:ATP binding"/>
    <property type="evidence" value="ECO:0007669"/>
    <property type="project" value="UniProtKB-KW"/>
</dbReference>
<evidence type="ECO:0000256" key="1">
    <source>
        <dbReference type="ARBA" id="ARBA00005715"/>
    </source>
</evidence>
<dbReference type="SUPFAM" id="SSF142764">
    <property type="entry name" value="YgbK-like"/>
    <property type="match status" value="1"/>
</dbReference>
<comment type="catalytic activity">
    <reaction evidence="7">
        <text>3-dehydro-L-erythronate + ATP = 3-dehydro-4-O-phospho-L-erythronate + ADP + H(+)</text>
        <dbReference type="Rhea" id="RHEA:52552"/>
        <dbReference type="ChEBI" id="CHEBI:15378"/>
        <dbReference type="ChEBI" id="CHEBI:30616"/>
        <dbReference type="ChEBI" id="CHEBI:136592"/>
        <dbReference type="ChEBI" id="CHEBI:136670"/>
        <dbReference type="ChEBI" id="CHEBI:456216"/>
        <dbReference type="EC" id="2.7.1.217"/>
    </reaction>
</comment>
<dbReference type="InterPro" id="IPR050007">
    <property type="entry name" value="OtnK"/>
</dbReference>